<dbReference type="STRING" id="320771.Cflav_PD1539"/>
<keyword evidence="3" id="KW-1185">Reference proteome</keyword>
<accession>B9XNH9</accession>
<comment type="caution">
    <text evidence="2">The sequence shown here is derived from an EMBL/GenBank/DDBJ whole genome shotgun (WGS) entry which is preliminary data.</text>
</comment>
<gene>
    <name evidence="2" type="ORF">Cflav_PD1539</name>
</gene>
<organism evidence="2 3">
    <name type="scientific">Pedosphaera parvula (strain Ellin514)</name>
    <dbReference type="NCBI Taxonomy" id="320771"/>
    <lineage>
        <taxon>Bacteria</taxon>
        <taxon>Pseudomonadati</taxon>
        <taxon>Verrucomicrobiota</taxon>
        <taxon>Pedosphaerae</taxon>
        <taxon>Pedosphaerales</taxon>
        <taxon>Pedosphaeraceae</taxon>
        <taxon>Pedosphaera</taxon>
    </lineage>
</organism>
<feature type="transmembrane region" description="Helical" evidence="1">
    <location>
        <begin position="14"/>
        <end position="32"/>
    </location>
</feature>
<sequence length="35" mass="4219">MLREGMVQFRQKKATLYLHAYGLFLLTGFWLLPYI</sequence>
<evidence type="ECO:0000313" key="2">
    <source>
        <dbReference type="EMBL" id="EEF58638.1"/>
    </source>
</evidence>
<evidence type="ECO:0000313" key="3">
    <source>
        <dbReference type="Proteomes" id="UP000003688"/>
    </source>
</evidence>
<keyword evidence="1" id="KW-0472">Membrane</keyword>
<keyword evidence="1" id="KW-0812">Transmembrane</keyword>
<proteinExistence type="predicted"/>
<dbReference type="AlphaFoldDB" id="B9XNH9"/>
<dbReference type="EMBL" id="ABOX02000040">
    <property type="protein sequence ID" value="EEF58638.1"/>
    <property type="molecule type" value="Genomic_DNA"/>
</dbReference>
<protein>
    <submittedName>
        <fullName evidence="2">Uncharacterized protein</fullName>
    </submittedName>
</protein>
<name>B9XNH9_PEDPL</name>
<reference evidence="2 3" key="1">
    <citation type="journal article" date="2011" name="J. Bacteriol.">
        <title>Genome sequence of 'Pedosphaera parvula' Ellin514, an aerobic Verrucomicrobial isolate from pasture soil.</title>
        <authorList>
            <person name="Kant R."/>
            <person name="van Passel M.W."/>
            <person name="Sangwan P."/>
            <person name="Palva A."/>
            <person name="Lucas S."/>
            <person name="Copeland A."/>
            <person name="Lapidus A."/>
            <person name="Glavina Del Rio T."/>
            <person name="Dalin E."/>
            <person name="Tice H."/>
            <person name="Bruce D."/>
            <person name="Goodwin L."/>
            <person name="Pitluck S."/>
            <person name="Chertkov O."/>
            <person name="Larimer F.W."/>
            <person name="Land M.L."/>
            <person name="Hauser L."/>
            <person name="Brettin T.S."/>
            <person name="Detter J.C."/>
            <person name="Han S."/>
            <person name="de Vos W.M."/>
            <person name="Janssen P.H."/>
            <person name="Smidt H."/>
        </authorList>
    </citation>
    <scope>NUCLEOTIDE SEQUENCE [LARGE SCALE GENOMIC DNA]</scope>
    <source>
        <strain evidence="2 3">Ellin514</strain>
    </source>
</reference>
<keyword evidence="1" id="KW-1133">Transmembrane helix</keyword>
<dbReference type="Proteomes" id="UP000003688">
    <property type="component" value="Unassembled WGS sequence"/>
</dbReference>
<evidence type="ECO:0000256" key="1">
    <source>
        <dbReference type="SAM" id="Phobius"/>
    </source>
</evidence>